<dbReference type="Gene3D" id="3.40.30.10">
    <property type="entry name" value="Glutaredoxin"/>
    <property type="match status" value="2"/>
</dbReference>
<feature type="domain" description="Thioredoxin" evidence="2">
    <location>
        <begin position="113"/>
        <end position="248"/>
    </location>
</feature>
<name>A0A8S2DLM2_9BILA</name>
<dbReference type="PRINTS" id="PR00421">
    <property type="entry name" value="THIOREDOXIN"/>
</dbReference>
<dbReference type="GO" id="GO:0005783">
    <property type="term" value="C:endoplasmic reticulum"/>
    <property type="evidence" value="ECO:0007669"/>
    <property type="project" value="TreeGrafter"/>
</dbReference>
<dbReference type="EMBL" id="CAJOBA010006403">
    <property type="protein sequence ID" value="CAF3771770.1"/>
    <property type="molecule type" value="Genomic_DNA"/>
</dbReference>
<dbReference type="Pfam" id="PF00085">
    <property type="entry name" value="Thioredoxin"/>
    <property type="match status" value="1"/>
</dbReference>
<dbReference type="GO" id="GO:0006457">
    <property type="term" value="P:protein folding"/>
    <property type="evidence" value="ECO:0007669"/>
    <property type="project" value="TreeGrafter"/>
</dbReference>
<accession>A0A8S2DLM2</accession>
<dbReference type="InterPro" id="IPR036249">
    <property type="entry name" value="Thioredoxin-like_sf"/>
</dbReference>
<dbReference type="SUPFAM" id="SSF52833">
    <property type="entry name" value="Thioredoxin-like"/>
    <property type="match status" value="2"/>
</dbReference>
<dbReference type="PROSITE" id="PS00194">
    <property type="entry name" value="THIOREDOXIN_1"/>
    <property type="match status" value="1"/>
</dbReference>
<gene>
    <name evidence="3" type="ORF">OVA965_LOCUS14625</name>
    <name evidence="4" type="ORF">TMI583_LOCUS14629</name>
</gene>
<dbReference type="InterPro" id="IPR017937">
    <property type="entry name" value="Thioredoxin_CS"/>
</dbReference>
<dbReference type="PROSITE" id="PS51352">
    <property type="entry name" value="THIOREDOXIN_2"/>
    <property type="match status" value="1"/>
</dbReference>
<dbReference type="GO" id="GO:0003756">
    <property type="term" value="F:protein disulfide isomerase activity"/>
    <property type="evidence" value="ECO:0007669"/>
    <property type="project" value="TreeGrafter"/>
</dbReference>
<dbReference type="Proteomes" id="UP000682733">
    <property type="component" value="Unassembled WGS sequence"/>
</dbReference>
<dbReference type="CDD" id="cd02961">
    <property type="entry name" value="PDI_a_family"/>
    <property type="match status" value="1"/>
</dbReference>
<reference evidence="3" key="1">
    <citation type="submission" date="2021-02" db="EMBL/GenBank/DDBJ databases">
        <authorList>
            <person name="Nowell W R."/>
        </authorList>
    </citation>
    <scope>NUCLEOTIDE SEQUENCE</scope>
</reference>
<dbReference type="AlphaFoldDB" id="A0A8S2DLM2"/>
<evidence type="ECO:0000256" key="1">
    <source>
        <dbReference type="ARBA" id="ARBA00006347"/>
    </source>
</evidence>
<dbReference type="PANTHER" id="PTHR45672:SF2">
    <property type="entry name" value="PROTEIN DISULFIDE-ISOMERASE A5"/>
    <property type="match status" value="1"/>
</dbReference>
<evidence type="ECO:0000313" key="5">
    <source>
        <dbReference type="Proteomes" id="UP000677228"/>
    </source>
</evidence>
<evidence type="ECO:0000259" key="2">
    <source>
        <dbReference type="PROSITE" id="PS51352"/>
    </source>
</evidence>
<proteinExistence type="inferred from homology"/>
<evidence type="ECO:0000313" key="3">
    <source>
        <dbReference type="EMBL" id="CAF1002393.1"/>
    </source>
</evidence>
<comment type="caution">
    <text evidence="3">The sequence shown here is derived from an EMBL/GenBank/DDBJ whole genome shotgun (WGS) entry which is preliminary data.</text>
</comment>
<protein>
    <recommendedName>
        <fullName evidence="2">Thioredoxin domain-containing protein</fullName>
    </recommendedName>
</protein>
<dbReference type="PANTHER" id="PTHR45672">
    <property type="entry name" value="PROTEIN DISULFIDE-ISOMERASE C17H9.14C-RELATED"/>
    <property type="match status" value="1"/>
</dbReference>
<dbReference type="InterPro" id="IPR013766">
    <property type="entry name" value="Thioredoxin_domain"/>
</dbReference>
<sequence length="339" mass="38706">MHEHSRSLSEYPPQMKVFVVAHAIDSPIEEKEFKKLIKTNKNVLVLCSTNDLEAKSGLQLLKQIESSIKGRGTLLYLNCEKGKKLCKKLKIDPDKFEFRSYLDGEFHKLYDRPLTTKSMINFILDPKGDMPWSEVEEARNVLHLNTVKDFQKALQLPKNMLVMFYAPWCGYCTKLKPDYAQAASEITGRGVIMAGMDVDKAENYPIRQKFNITGFPTILYFEKGEMKFPYAGEMNKNGLISWLKDPKPVAPAKQEEDLFAIDGDRDDYIVHLNDSTFDTFEQLTLLTGVALKPHFIEASKNMMEQNINGILVAIDSTQSPELSKHHKIKGFPTSKKIFN</sequence>
<organism evidence="3 5">
    <name type="scientific">Didymodactylos carnosus</name>
    <dbReference type="NCBI Taxonomy" id="1234261"/>
    <lineage>
        <taxon>Eukaryota</taxon>
        <taxon>Metazoa</taxon>
        <taxon>Spiralia</taxon>
        <taxon>Gnathifera</taxon>
        <taxon>Rotifera</taxon>
        <taxon>Eurotatoria</taxon>
        <taxon>Bdelloidea</taxon>
        <taxon>Philodinida</taxon>
        <taxon>Philodinidae</taxon>
        <taxon>Didymodactylos</taxon>
    </lineage>
</organism>
<dbReference type="Proteomes" id="UP000677228">
    <property type="component" value="Unassembled WGS sequence"/>
</dbReference>
<evidence type="ECO:0000313" key="4">
    <source>
        <dbReference type="EMBL" id="CAF3771770.1"/>
    </source>
</evidence>
<comment type="similarity">
    <text evidence="1">Belongs to the protein disulfide isomerase family.</text>
</comment>
<dbReference type="InterPro" id="IPR051063">
    <property type="entry name" value="PDI"/>
</dbReference>
<dbReference type="EMBL" id="CAJNOK010006395">
    <property type="protein sequence ID" value="CAF1002393.1"/>
    <property type="molecule type" value="Genomic_DNA"/>
</dbReference>